<dbReference type="RefSeq" id="WP_202103165.1">
    <property type="nucleotide sequence ID" value="NZ_JAERTY010000005.1"/>
</dbReference>
<dbReference type="Proteomes" id="UP000625283">
    <property type="component" value="Unassembled WGS sequence"/>
</dbReference>
<reference evidence="1 2" key="1">
    <citation type="submission" date="2021-01" db="EMBL/GenBank/DDBJ databases">
        <title>C459-1 draft genome sequence.</title>
        <authorList>
            <person name="Zhang X.-F."/>
        </authorList>
    </citation>
    <scope>NUCLEOTIDE SEQUENCE [LARGE SCALE GENOMIC DNA]</scope>
    <source>
        <strain evidence="2">C459-1</strain>
    </source>
</reference>
<keyword evidence="2" id="KW-1185">Reference proteome</keyword>
<name>A0ABS1R3Z4_9SPHI</name>
<evidence type="ECO:0000313" key="1">
    <source>
        <dbReference type="EMBL" id="MBL1409422.1"/>
    </source>
</evidence>
<dbReference type="EMBL" id="JAERTY010000005">
    <property type="protein sequence ID" value="MBL1409422.1"/>
    <property type="molecule type" value="Genomic_DNA"/>
</dbReference>
<evidence type="ECO:0008006" key="3">
    <source>
        <dbReference type="Google" id="ProtNLM"/>
    </source>
</evidence>
<sequence>MTKYYILTVLSSIFIFSVSYAQDKKITISAHTNFSKQEAKNNSLSPINDIYRDFNLTPRISYKISKMWALGALYQYGVNKNTTSIIIPIVNANETTRVYVEQEQKSTTNTFGLFVQSYLYDNGKFAAFLEVDGLKGKTKTTFDIEEGIMPSPDIKYNSFSSGLHAGGRYTFFKGLGIEARLNQLVQYKKSKLADENVKDSYFRVLSDIWRDCSIGLAYQF</sequence>
<comment type="caution">
    <text evidence="1">The sequence shown here is derived from an EMBL/GenBank/DDBJ whole genome shotgun (WGS) entry which is preliminary data.</text>
</comment>
<proteinExistence type="predicted"/>
<organism evidence="1 2">
    <name type="scientific">Sphingobacterium faecale</name>
    <dbReference type="NCBI Taxonomy" id="2803775"/>
    <lineage>
        <taxon>Bacteria</taxon>
        <taxon>Pseudomonadati</taxon>
        <taxon>Bacteroidota</taxon>
        <taxon>Sphingobacteriia</taxon>
        <taxon>Sphingobacteriales</taxon>
        <taxon>Sphingobacteriaceae</taxon>
        <taxon>Sphingobacterium</taxon>
    </lineage>
</organism>
<gene>
    <name evidence="1" type="ORF">JKG61_11730</name>
</gene>
<protein>
    <recommendedName>
        <fullName evidence="3">Outer membrane protein beta-barrel domain-containing protein</fullName>
    </recommendedName>
</protein>
<evidence type="ECO:0000313" key="2">
    <source>
        <dbReference type="Proteomes" id="UP000625283"/>
    </source>
</evidence>
<accession>A0ABS1R3Z4</accession>